<protein>
    <submittedName>
        <fullName evidence="1">Uncharacterized protein</fullName>
    </submittedName>
</protein>
<keyword evidence="2" id="KW-1185">Reference proteome</keyword>
<name>A0ABW3NBG6_9FLAO</name>
<reference evidence="2" key="1">
    <citation type="journal article" date="2019" name="Int. J. Syst. Evol. Microbiol.">
        <title>The Global Catalogue of Microorganisms (GCM) 10K type strain sequencing project: providing services to taxonomists for standard genome sequencing and annotation.</title>
        <authorList>
            <consortium name="The Broad Institute Genomics Platform"/>
            <consortium name="The Broad Institute Genome Sequencing Center for Infectious Disease"/>
            <person name="Wu L."/>
            <person name="Ma J."/>
        </authorList>
    </citation>
    <scope>NUCLEOTIDE SEQUENCE [LARGE SCALE GENOMIC DNA]</scope>
    <source>
        <strain evidence="2">CCUG 62215</strain>
    </source>
</reference>
<organism evidence="1 2">
    <name type="scientific">Winogradskyella litorisediminis</name>
    <dbReference type="NCBI Taxonomy" id="1156618"/>
    <lineage>
        <taxon>Bacteria</taxon>
        <taxon>Pseudomonadati</taxon>
        <taxon>Bacteroidota</taxon>
        <taxon>Flavobacteriia</taxon>
        <taxon>Flavobacteriales</taxon>
        <taxon>Flavobacteriaceae</taxon>
        <taxon>Winogradskyella</taxon>
    </lineage>
</organism>
<dbReference type="RefSeq" id="WP_386131811.1">
    <property type="nucleotide sequence ID" value="NZ_JBHTJL010000016.1"/>
</dbReference>
<accession>A0ABW3NBG6</accession>
<sequence>MILLNEISEALPKSNQPLVKQIYNKAGKKLMAIGLKSGVALADHIAAGKAKLMVVQGEIDFNTETDSYRLERFDSFEIPEDVKHSVVGVFDAIFLLLIKESKNTMHS</sequence>
<dbReference type="Gene3D" id="2.60.120.10">
    <property type="entry name" value="Jelly Rolls"/>
    <property type="match status" value="1"/>
</dbReference>
<dbReference type="InterPro" id="IPR014710">
    <property type="entry name" value="RmlC-like_jellyroll"/>
</dbReference>
<evidence type="ECO:0000313" key="1">
    <source>
        <dbReference type="EMBL" id="MFD1063985.1"/>
    </source>
</evidence>
<gene>
    <name evidence="1" type="ORF">ACFQ1Q_12075</name>
</gene>
<comment type="caution">
    <text evidence="1">The sequence shown here is derived from an EMBL/GenBank/DDBJ whole genome shotgun (WGS) entry which is preliminary data.</text>
</comment>
<dbReference type="Proteomes" id="UP001597013">
    <property type="component" value="Unassembled WGS sequence"/>
</dbReference>
<proteinExistence type="predicted"/>
<dbReference type="EMBL" id="JBHTJL010000016">
    <property type="protein sequence ID" value="MFD1063985.1"/>
    <property type="molecule type" value="Genomic_DNA"/>
</dbReference>
<dbReference type="SUPFAM" id="SSF51182">
    <property type="entry name" value="RmlC-like cupins"/>
    <property type="match status" value="1"/>
</dbReference>
<dbReference type="InterPro" id="IPR011051">
    <property type="entry name" value="RmlC_Cupin_sf"/>
</dbReference>
<evidence type="ECO:0000313" key="2">
    <source>
        <dbReference type="Proteomes" id="UP001597013"/>
    </source>
</evidence>